<evidence type="ECO:0000256" key="1">
    <source>
        <dbReference type="ARBA" id="ARBA00007529"/>
    </source>
</evidence>
<evidence type="ECO:0000313" key="2">
    <source>
        <dbReference type="EMBL" id="CAB4657765.1"/>
    </source>
</evidence>
<proteinExistence type="inferred from homology"/>
<dbReference type="PANTHER" id="PTHR33442:SF5">
    <property type="entry name" value="BIFUNCTIONAL TRANS-3-HYDROXY-L-PROLINE DEHYDRATASE_2-EPIMERASE"/>
    <property type="match status" value="1"/>
</dbReference>
<dbReference type="Pfam" id="PF05544">
    <property type="entry name" value="Pro_racemase"/>
    <property type="match status" value="1"/>
</dbReference>
<reference evidence="2" key="1">
    <citation type="submission" date="2020-05" db="EMBL/GenBank/DDBJ databases">
        <authorList>
            <person name="Chiriac C."/>
            <person name="Salcher M."/>
            <person name="Ghai R."/>
            <person name="Kavagutti S V."/>
        </authorList>
    </citation>
    <scope>NUCLEOTIDE SEQUENCE</scope>
</reference>
<accession>A0A6J6LBR6</accession>
<dbReference type="AlphaFoldDB" id="A0A6J6LBR6"/>
<dbReference type="SUPFAM" id="SSF54506">
    <property type="entry name" value="Diaminopimelate epimerase-like"/>
    <property type="match status" value="1"/>
</dbReference>
<protein>
    <submittedName>
        <fullName evidence="2">Unannotated protein</fullName>
    </submittedName>
</protein>
<gene>
    <name evidence="2" type="ORF">UFOPK2237_00883</name>
</gene>
<organism evidence="2">
    <name type="scientific">freshwater metagenome</name>
    <dbReference type="NCBI Taxonomy" id="449393"/>
    <lineage>
        <taxon>unclassified sequences</taxon>
        <taxon>metagenomes</taxon>
        <taxon>ecological metagenomes</taxon>
    </lineage>
</organism>
<dbReference type="EMBL" id="CAEZWI010000115">
    <property type="protein sequence ID" value="CAB4657765.1"/>
    <property type="molecule type" value="Genomic_DNA"/>
</dbReference>
<dbReference type="PANTHER" id="PTHR33442">
    <property type="entry name" value="TRANS-3-HYDROXY-L-PROLINE DEHYDRATASE"/>
    <property type="match status" value="1"/>
</dbReference>
<dbReference type="InterPro" id="IPR008794">
    <property type="entry name" value="Pro_racemase_fam"/>
</dbReference>
<dbReference type="GO" id="GO:0047580">
    <property type="term" value="F:4-hydroxyproline epimerase activity"/>
    <property type="evidence" value="ECO:0007669"/>
    <property type="project" value="TreeGrafter"/>
</dbReference>
<sequence length="149" mass="16130">MGIGITKAANEQLTFTHPTIPGWTHFSFCQMAMPVFEEGGSLISHNAVAVQPGKIDRSPTGTGVSARMAVLHARGVMKLGDRIRGRSIIGSHFEGRIEQEVMIGDKPGIIPSIAGQAWLTGTHQHMLDPTDPYPLGYLVSDTWPRIGKD</sequence>
<dbReference type="Gene3D" id="3.10.310.10">
    <property type="entry name" value="Diaminopimelate Epimerase, Chain A, domain 1"/>
    <property type="match status" value="1"/>
</dbReference>
<name>A0A6J6LBR6_9ZZZZ</name>
<comment type="similarity">
    <text evidence="1">Belongs to the proline racemase family.</text>
</comment>